<keyword evidence="2" id="KW-1185">Reference proteome</keyword>
<evidence type="ECO:0000313" key="2">
    <source>
        <dbReference type="Proteomes" id="UP000215914"/>
    </source>
</evidence>
<dbReference type="AlphaFoldDB" id="A0A9K3EGT1"/>
<sequence length="239" mass="27738">MNYEGTYPPTTKKLLHPCWRFLVHVYLICINGNKRGINTFMIKQTSGVVALVESWKYNYSKYVFDDMLANVKIINKKYWLKFPRFLQRTLDAKYSQLQQTVSIYDTKMMNHMVFGLIKQVRTDVQVLYQNKKPLEKFGSFHDIVEPIPAPIISVAEEHDVQIIDAPSRVEEPVENIDLTEVESEKENVENVFEENMMADAGVNENVGEDETEIETESLAAERLNEDQVLRVNPPHTTTY</sequence>
<dbReference type="Gramene" id="mRNA:HanXRQr2_Chr13g0579571">
    <property type="protein sequence ID" value="CDS:HanXRQr2_Chr13g0579571.1"/>
    <property type="gene ID" value="HanXRQr2_Chr13g0579571"/>
</dbReference>
<protein>
    <submittedName>
        <fullName evidence="1">Uncharacterized protein</fullName>
    </submittedName>
</protein>
<gene>
    <name evidence="1" type="ORF">HanXRQr2_Chr13g0579571</name>
</gene>
<dbReference type="Proteomes" id="UP000215914">
    <property type="component" value="Unassembled WGS sequence"/>
</dbReference>
<evidence type="ECO:0000313" key="1">
    <source>
        <dbReference type="EMBL" id="KAF5772641.1"/>
    </source>
</evidence>
<dbReference type="EMBL" id="MNCJ02000328">
    <property type="protein sequence ID" value="KAF5772641.1"/>
    <property type="molecule type" value="Genomic_DNA"/>
</dbReference>
<reference evidence="1" key="1">
    <citation type="journal article" date="2017" name="Nature">
        <title>The sunflower genome provides insights into oil metabolism, flowering and Asterid evolution.</title>
        <authorList>
            <person name="Badouin H."/>
            <person name="Gouzy J."/>
            <person name="Grassa C.J."/>
            <person name="Murat F."/>
            <person name="Staton S.E."/>
            <person name="Cottret L."/>
            <person name="Lelandais-Briere C."/>
            <person name="Owens G.L."/>
            <person name="Carrere S."/>
            <person name="Mayjonade B."/>
            <person name="Legrand L."/>
            <person name="Gill N."/>
            <person name="Kane N.C."/>
            <person name="Bowers J.E."/>
            <person name="Hubner S."/>
            <person name="Bellec A."/>
            <person name="Berard A."/>
            <person name="Berges H."/>
            <person name="Blanchet N."/>
            <person name="Boniface M.C."/>
            <person name="Brunel D."/>
            <person name="Catrice O."/>
            <person name="Chaidir N."/>
            <person name="Claudel C."/>
            <person name="Donnadieu C."/>
            <person name="Faraut T."/>
            <person name="Fievet G."/>
            <person name="Helmstetter N."/>
            <person name="King M."/>
            <person name="Knapp S.J."/>
            <person name="Lai Z."/>
            <person name="Le Paslier M.C."/>
            <person name="Lippi Y."/>
            <person name="Lorenzon L."/>
            <person name="Mandel J.R."/>
            <person name="Marage G."/>
            <person name="Marchand G."/>
            <person name="Marquand E."/>
            <person name="Bret-Mestries E."/>
            <person name="Morien E."/>
            <person name="Nambeesan S."/>
            <person name="Nguyen T."/>
            <person name="Pegot-Espagnet P."/>
            <person name="Pouilly N."/>
            <person name="Raftis F."/>
            <person name="Sallet E."/>
            <person name="Schiex T."/>
            <person name="Thomas J."/>
            <person name="Vandecasteele C."/>
            <person name="Vares D."/>
            <person name="Vear F."/>
            <person name="Vautrin S."/>
            <person name="Crespi M."/>
            <person name="Mangin B."/>
            <person name="Burke J.M."/>
            <person name="Salse J."/>
            <person name="Munos S."/>
            <person name="Vincourt P."/>
            <person name="Rieseberg L.H."/>
            <person name="Langlade N.B."/>
        </authorList>
    </citation>
    <scope>NUCLEOTIDE SEQUENCE</scope>
    <source>
        <tissue evidence="1">Leaves</tissue>
    </source>
</reference>
<organism evidence="1 2">
    <name type="scientific">Helianthus annuus</name>
    <name type="common">Common sunflower</name>
    <dbReference type="NCBI Taxonomy" id="4232"/>
    <lineage>
        <taxon>Eukaryota</taxon>
        <taxon>Viridiplantae</taxon>
        <taxon>Streptophyta</taxon>
        <taxon>Embryophyta</taxon>
        <taxon>Tracheophyta</taxon>
        <taxon>Spermatophyta</taxon>
        <taxon>Magnoliopsida</taxon>
        <taxon>eudicotyledons</taxon>
        <taxon>Gunneridae</taxon>
        <taxon>Pentapetalae</taxon>
        <taxon>asterids</taxon>
        <taxon>campanulids</taxon>
        <taxon>Asterales</taxon>
        <taxon>Asteraceae</taxon>
        <taxon>Asteroideae</taxon>
        <taxon>Heliantheae alliance</taxon>
        <taxon>Heliantheae</taxon>
        <taxon>Helianthus</taxon>
    </lineage>
</organism>
<comment type="caution">
    <text evidence="1">The sequence shown here is derived from an EMBL/GenBank/DDBJ whole genome shotgun (WGS) entry which is preliminary data.</text>
</comment>
<accession>A0A9K3EGT1</accession>
<name>A0A9K3EGT1_HELAN</name>
<reference evidence="1" key="2">
    <citation type="submission" date="2020-06" db="EMBL/GenBank/DDBJ databases">
        <title>Helianthus annuus Genome sequencing and assembly Release 2.</title>
        <authorList>
            <person name="Gouzy J."/>
            <person name="Langlade N."/>
            <person name="Munos S."/>
        </authorList>
    </citation>
    <scope>NUCLEOTIDE SEQUENCE</scope>
    <source>
        <tissue evidence="1">Leaves</tissue>
    </source>
</reference>
<proteinExistence type="predicted"/>